<sequence length="183" mass="22010">MFSCLYFVILISGTLLSYFLVPSLVIHGHTNSLLSKNLFFVFYLTGLVYLIANKKCSLYMLHLFRRLIECYFFRYKRSRMNILQFLLGISYYIIMADHIMHYDLRFTMVFFLLNIGQSISHYFAFKQISTFIHYYVEFLIHFYLFLRIKSLTLFLNLIWLALFIGITIKTRAPLHAYKYKKSD</sequence>
<proteinExistence type="predicted"/>
<evidence type="ECO:0000256" key="1">
    <source>
        <dbReference type="SAM" id="Phobius"/>
    </source>
</evidence>
<keyword evidence="3" id="KW-1185">Reference proteome</keyword>
<evidence type="ECO:0000313" key="3">
    <source>
        <dbReference type="Proteomes" id="UP000011081"/>
    </source>
</evidence>
<feature type="transmembrane region" description="Helical" evidence="1">
    <location>
        <begin position="38"/>
        <end position="61"/>
    </location>
</feature>
<name>L2GQN4_VAVCU</name>
<feature type="transmembrane region" description="Helical" evidence="1">
    <location>
        <begin position="82"/>
        <end position="100"/>
    </location>
</feature>
<dbReference type="InParanoid" id="L2GQN4"/>
<keyword evidence="1" id="KW-0812">Transmembrane</keyword>
<gene>
    <name evidence="2" type="ORF">VCUG_02564</name>
</gene>
<organism evidence="2 3">
    <name type="scientific">Vavraia culicis (isolate floridensis)</name>
    <name type="common">Microsporidian parasite</name>
    <dbReference type="NCBI Taxonomy" id="948595"/>
    <lineage>
        <taxon>Eukaryota</taxon>
        <taxon>Fungi</taxon>
        <taxon>Fungi incertae sedis</taxon>
        <taxon>Microsporidia</taxon>
        <taxon>Pleistophoridae</taxon>
        <taxon>Vavraia</taxon>
    </lineage>
</organism>
<accession>L2GQN4</accession>
<dbReference type="VEuPathDB" id="MicrosporidiaDB:VCUG_02564"/>
<dbReference type="OrthoDB" id="2189450at2759"/>
<dbReference type="EMBL" id="GL877478">
    <property type="protein sequence ID" value="ELA45956.1"/>
    <property type="molecule type" value="Genomic_DNA"/>
</dbReference>
<keyword evidence="1" id="KW-1133">Transmembrane helix</keyword>
<dbReference type="RefSeq" id="XP_008075571.1">
    <property type="nucleotide sequence ID" value="XM_008077380.1"/>
</dbReference>
<keyword evidence="1" id="KW-0472">Membrane</keyword>
<dbReference type="HOGENOM" id="CLU_116809_0_0_1"/>
<dbReference type="Proteomes" id="UP000011081">
    <property type="component" value="Unassembled WGS sequence"/>
</dbReference>
<feature type="transmembrane region" description="Helical" evidence="1">
    <location>
        <begin position="154"/>
        <end position="172"/>
    </location>
</feature>
<feature type="transmembrane region" description="Helical" evidence="1">
    <location>
        <begin position="5"/>
        <end position="26"/>
    </location>
</feature>
<dbReference type="OMA" id="YTHYICE"/>
<reference evidence="3" key="1">
    <citation type="submission" date="2011-03" db="EMBL/GenBank/DDBJ databases">
        <title>The genome sequence of Vavraia culicis strain floridensis.</title>
        <authorList>
            <consortium name="The Broad Institute Genome Sequencing Platform"/>
            <person name="Cuomo C."/>
            <person name="Becnel J."/>
            <person name="Sanscrainte N."/>
            <person name="Young S.K."/>
            <person name="Zeng Q."/>
            <person name="Gargeya S."/>
            <person name="Fitzgerald M."/>
            <person name="Haas B."/>
            <person name="Abouelleil A."/>
            <person name="Alvarado L."/>
            <person name="Arachchi H.M."/>
            <person name="Berlin A."/>
            <person name="Chapman S.B."/>
            <person name="Gearin G."/>
            <person name="Goldberg J."/>
            <person name="Griggs A."/>
            <person name="Gujja S."/>
            <person name="Hansen M."/>
            <person name="Heiman D."/>
            <person name="Howarth C."/>
            <person name="Larimer J."/>
            <person name="Lui A."/>
            <person name="MacDonald P.J.P."/>
            <person name="McCowen C."/>
            <person name="Montmayeur A."/>
            <person name="Murphy C."/>
            <person name="Neiman D."/>
            <person name="Pearson M."/>
            <person name="Priest M."/>
            <person name="Roberts A."/>
            <person name="Saif S."/>
            <person name="Shea T."/>
            <person name="Sisk P."/>
            <person name="Stolte C."/>
            <person name="Sykes S."/>
            <person name="Wortman J."/>
            <person name="Nusbaum C."/>
            <person name="Birren B."/>
        </authorList>
    </citation>
    <scope>NUCLEOTIDE SEQUENCE [LARGE SCALE GENOMIC DNA]</scope>
    <source>
        <strain evidence="3">floridensis</strain>
    </source>
</reference>
<dbReference type="AlphaFoldDB" id="L2GQN4"/>
<feature type="transmembrane region" description="Helical" evidence="1">
    <location>
        <begin position="131"/>
        <end position="148"/>
    </location>
</feature>
<evidence type="ECO:0000313" key="2">
    <source>
        <dbReference type="EMBL" id="ELA45956.1"/>
    </source>
</evidence>
<dbReference type="GeneID" id="19880425"/>
<protein>
    <submittedName>
        <fullName evidence="2">Uncharacterized protein</fullName>
    </submittedName>
</protein>